<dbReference type="EMBL" id="BDGG01000004">
    <property type="protein sequence ID" value="GAU98650.1"/>
    <property type="molecule type" value="Genomic_DNA"/>
</dbReference>
<organism evidence="1 2">
    <name type="scientific">Ramazzottius varieornatus</name>
    <name type="common">Water bear</name>
    <name type="synonym">Tardigrade</name>
    <dbReference type="NCBI Taxonomy" id="947166"/>
    <lineage>
        <taxon>Eukaryota</taxon>
        <taxon>Metazoa</taxon>
        <taxon>Ecdysozoa</taxon>
        <taxon>Tardigrada</taxon>
        <taxon>Eutardigrada</taxon>
        <taxon>Parachela</taxon>
        <taxon>Hypsibioidea</taxon>
        <taxon>Ramazzottiidae</taxon>
        <taxon>Ramazzottius</taxon>
    </lineage>
</organism>
<comment type="caution">
    <text evidence="1">The sequence shown here is derived from an EMBL/GenBank/DDBJ whole genome shotgun (WGS) entry which is preliminary data.</text>
</comment>
<protein>
    <submittedName>
        <fullName evidence="1">Uncharacterized protein</fullName>
    </submittedName>
</protein>
<name>A0A1D1VCM5_RAMVA</name>
<evidence type="ECO:0000313" key="2">
    <source>
        <dbReference type="Proteomes" id="UP000186922"/>
    </source>
</evidence>
<sequence length="102" mass="11590">MSIGFKHFDHVRTVLVGPVLKIAVSSNPKRFPRWLWFKAVKASKADDFILNNGKRRKLEEDILIPFLVKIEAPAAAPPSAWLFDPVCLNLTVCPLVRPYLHI</sequence>
<reference evidence="1 2" key="1">
    <citation type="journal article" date="2016" name="Nat. Commun.">
        <title>Extremotolerant tardigrade genome and improved radiotolerance of human cultured cells by tardigrade-unique protein.</title>
        <authorList>
            <person name="Hashimoto T."/>
            <person name="Horikawa D.D."/>
            <person name="Saito Y."/>
            <person name="Kuwahara H."/>
            <person name="Kozuka-Hata H."/>
            <person name="Shin-I T."/>
            <person name="Minakuchi Y."/>
            <person name="Ohishi K."/>
            <person name="Motoyama A."/>
            <person name="Aizu T."/>
            <person name="Enomoto A."/>
            <person name="Kondo K."/>
            <person name="Tanaka S."/>
            <person name="Hara Y."/>
            <person name="Koshikawa S."/>
            <person name="Sagara H."/>
            <person name="Miura T."/>
            <person name="Yokobori S."/>
            <person name="Miyagawa K."/>
            <person name="Suzuki Y."/>
            <person name="Kubo T."/>
            <person name="Oyama M."/>
            <person name="Kohara Y."/>
            <person name="Fujiyama A."/>
            <person name="Arakawa K."/>
            <person name="Katayama T."/>
            <person name="Toyoda A."/>
            <person name="Kunieda T."/>
        </authorList>
    </citation>
    <scope>NUCLEOTIDE SEQUENCE [LARGE SCALE GENOMIC DNA]</scope>
    <source>
        <strain evidence="1 2">YOKOZUNA-1</strain>
    </source>
</reference>
<keyword evidence="2" id="KW-1185">Reference proteome</keyword>
<dbReference type="AlphaFoldDB" id="A0A1D1VCM5"/>
<dbReference type="Proteomes" id="UP000186922">
    <property type="component" value="Unassembled WGS sequence"/>
</dbReference>
<proteinExistence type="predicted"/>
<gene>
    <name evidence="1" type="primary">RvY_09769-1</name>
    <name evidence="1" type="synonym">RvY_09769.1</name>
    <name evidence="1" type="ORF">RvY_09769</name>
</gene>
<evidence type="ECO:0000313" key="1">
    <source>
        <dbReference type="EMBL" id="GAU98650.1"/>
    </source>
</evidence>
<accession>A0A1D1VCM5</accession>